<dbReference type="Proteomes" id="UP000828390">
    <property type="component" value="Unassembled WGS sequence"/>
</dbReference>
<name>A0A9D4DDW3_DREPO</name>
<sequence>MIFESGETVHQGYTNTKVEAIERHAQKPDDTAIRSTLGIEDTQYRPDDSSLYDSAAFTDSLKMSLKEQAFKFSETFKQSLFESK</sequence>
<dbReference type="EMBL" id="JAIWYP010000010">
    <property type="protein sequence ID" value="KAH3747106.1"/>
    <property type="molecule type" value="Genomic_DNA"/>
</dbReference>
<comment type="caution">
    <text evidence="1">The sequence shown here is derived from an EMBL/GenBank/DDBJ whole genome shotgun (WGS) entry which is preliminary data.</text>
</comment>
<reference evidence="1" key="1">
    <citation type="journal article" date="2019" name="bioRxiv">
        <title>The Genome of the Zebra Mussel, Dreissena polymorpha: A Resource for Invasive Species Research.</title>
        <authorList>
            <person name="McCartney M.A."/>
            <person name="Auch B."/>
            <person name="Kono T."/>
            <person name="Mallez S."/>
            <person name="Zhang Y."/>
            <person name="Obille A."/>
            <person name="Becker A."/>
            <person name="Abrahante J.E."/>
            <person name="Garbe J."/>
            <person name="Badalamenti J.P."/>
            <person name="Herman A."/>
            <person name="Mangelson H."/>
            <person name="Liachko I."/>
            <person name="Sullivan S."/>
            <person name="Sone E.D."/>
            <person name="Koren S."/>
            <person name="Silverstein K.A.T."/>
            <person name="Beckman K.B."/>
            <person name="Gohl D.M."/>
        </authorList>
    </citation>
    <scope>NUCLEOTIDE SEQUENCE</scope>
    <source>
        <strain evidence="1">Duluth1</strain>
        <tissue evidence="1">Whole animal</tissue>
    </source>
</reference>
<gene>
    <name evidence="1" type="ORF">DPMN_181528</name>
</gene>
<protein>
    <submittedName>
        <fullName evidence="1">Uncharacterized protein</fullName>
    </submittedName>
</protein>
<reference evidence="1" key="2">
    <citation type="submission" date="2020-11" db="EMBL/GenBank/DDBJ databases">
        <authorList>
            <person name="McCartney M.A."/>
            <person name="Auch B."/>
            <person name="Kono T."/>
            <person name="Mallez S."/>
            <person name="Becker A."/>
            <person name="Gohl D.M."/>
            <person name="Silverstein K.A.T."/>
            <person name="Koren S."/>
            <person name="Bechman K.B."/>
            <person name="Herman A."/>
            <person name="Abrahante J.E."/>
            <person name="Garbe J."/>
        </authorList>
    </citation>
    <scope>NUCLEOTIDE SEQUENCE</scope>
    <source>
        <strain evidence="1">Duluth1</strain>
        <tissue evidence="1">Whole animal</tissue>
    </source>
</reference>
<evidence type="ECO:0000313" key="1">
    <source>
        <dbReference type="EMBL" id="KAH3747106.1"/>
    </source>
</evidence>
<evidence type="ECO:0000313" key="2">
    <source>
        <dbReference type="Proteomes" id="UP000828390"/>
    </source>
</evidence>
<accession>A0A9D4DDW3</accession>
<keyword evidence="2" id="KW-1185">Reference proteome</keyword>
<dbReference type="AlphaFoldDB" id="A0A9D4DDW3"/>
<organism evidence="1 2">
    <name type="scientific">Dreissena polymorpha</name>
    <name type="common">Zebra mussel</name>
    <name type="synonym">Mytilus polymorpha</name>
    <dbReference type="NCBI Taxonomy" id="45954"/>
    <lineage>
        <taxon>Eukaryota</taxon>
        <taxon>Metazoa</taxon>
        <taxon>Spiralia</taxon>
        <taxon>Lophotrochozoa</taxon>
        <taxon>Mollusca</taxon>
        <taxon>Bivalvia</taxon>
        <taxon>Autobranchia</taxon>
        <taxon>Heteroconchia</taxon>
        <taxon>Euheterodonta</taxon>
        <taxon>Imparidentia</taxon>
        <taxon>Neoheterodontei</taxon>
        <taxon>Myida</taxon>
        <taxon>Dreissenoidea</taxon>
        <taxon>Dreissenidae</taxon>
        <taxon>Dreissena</taxon>
    </lineage>
</organism>
<proteinExistence type="predicted"/>